<feature type="binding site" evidence="17">
    <location>
        <position position="7"/>
    </location>
    <ligand>
        <name>Mg(2+)</name>
        <dbReference type="ChEBI" id="CHEBI:18420"/>
    </ligand>
</feature>
<feature type="active site" description="Nucleophile" evidence="15">
    <location>
        <position position="7"/>
    </location>
</feature>
<comment type="subcellular location">
    <subcellularLocation>
        <location evidence="4 14">Cytoplasm</location>
    </subcellularLocation>
</comment>
<feature type="active site" description="Proton donor" evidence="15">
    <location>
        <position position="9"/>
    </location>
</feature>
<feature type="site" description="Contributes to substrate recognition" evidence="16">
    <location>
        <position position="100"/>
    </location>
</feature>
<keyword evidence="10 17" id="KW-0862">Zinc</keyword>
<dbReference type="PANTHER" id="PTHR42891:SF1">
    <property type="entry name" value="D-GLYCERO-BETA-D-MANNO-HEPTOSE-1,7-BISPHOSPHATE 7-PHOSPHATASE"/>
    <property type="match status" value="1"/>
</dbReference>
<accession>A0A6F8V7F5</accession>
<sequence length="180" mass="19410">MKLIILDRDGVINVDSDQFIKSPEEWKPIPGSLEAIARLNQAGYRVVLATNQSGIGRGLFDMATLNAIHDKMHKALAQVGGRIDALFFCPHAADSKCDCRKPKPGMFEEISRRFNMDLKGVPAIGDSLRDLQAAVSMGAMPVLVRTGKGEKTLEAGGLPEGTLVFADLAEAVRHLTSPIA</sequence>
<comment type="pathway">
    <text evidence="5">Nucleotide-sugar biosynthesis; ADP-L-glycero-beta-D-manno-heptose biosynthesis; ADP-L-glycero-beta-D-manno-heptose from D-glycero-beta-D-manno-heptose 7-phosphate: step 2/4.</text>
</comment>
<evidence type="ECO:0000256" key="9">
    <source>
        <dbReference type="ARBA" id="ARBA00022801"/>
    </source>
</evidence>
<evidence type="ECO:0000256" key="11">
    <source>
        <dbReference type="ARBA" id="ARBA00022842"/>
    </source>
</evidence>
<name>A0A6F8V7F5_9PROT</name>
<organism evidence="18 19">
    <name type="scientific">Sulfurimicrobium lacus</name>
    <dbReference type="NCBI Taxonomy" id="2715678"/>
    <lineage>
        <taxon>Bacteria</taxon>
        <taxon>Pseudomonadati</taxon>
        <taxon>Pseudomonadota</taxon>
        <taxon>Betaproteobacteria</taxon>
        <taxon>Nitrosomonadales</taxon>
        <taxon>Sulfuricellaceae</taxon>
        <taxon>Sulfurimicrobium</taxon>
    </lineage>
</organism>
<dbReference type="Proteomes" id="UP000502260">
    <property type="component" value="Chromosome"/>
</dbReference>
<dbReference type="NCBIfam" id="TIGR01656">
    <property type="entry name" value="Histidinol-ppas"/>
    <property type="match status" value="1"/>
</dbReference>
<comment type="similarity">
    <text evidence="13 14">Belongs to the gmhB family.</text>
</comment>
<protein>
    <recommendedName>
        <fullName evidence="14">D,D-heptose 1,7-bisphosphate phosphatase</fullName>
        <ecNumber evidence="14">3.1.3.-</ecNumber>
    </recommendedName>
</protein>
<evidence type="ECO:0000256" key="1">
    <source>
        <dbReference type="ARBA" id="ARBA00001226"/>
    </source>
</evidence>
<dbReference type="PIRSF" id="PIRSF004682">
    <property type="entry name" value="GmhB"/>
    <property type="match status" value="1"/>
</dbReference>
<dbReference type="InterPro" id="IPR036412">
    <property type="entry name" value="HAD-like_sf"/>
</dbReference>
<keyword evidence="7 14" id="KW-0963">Cytoplasm</keyword>
<feature type="site" description="Stabilizes the phosphoryl group" evidence="16">
    <location>
        <position position="101"/>
    </location>
</feature>
<evidence type="ECO:0000256" key="7">
    <source>
        <dbReference type="ARBA" id="ARBA00022490"/>
    </source>
</evidence>
<evidence type="ECO:0000256" key="15">
    <source>
        <dbReference type="PIRSR" id="PIRSR004682-1"/>
    </source>
</evidence>
<dbReference type="KEGG" id="slac:SKTS_05140"/>
<dbReference type="InterPro" id="IPR004446">
    <property type="entry name" value="Heptose_bisP_phosphatase"/>
</dbReference>
<dbReference type="NCBIfam" id="NF006506">
    <property type="entry name" value="PRK08942.1"/>
    <property type="match status" value="1"/>
</dbReference>
<feature type="site" description="Stabilizes the phosphoryl group" evidence="16">
    <location>
        <position position="50"/>
    </location>
</feature>
<dbReference type="GO" id="GO:0046872">
    <property type="term" value="F:metal ion binding"/>
    <property type="evidence" value="ECO:0007669"/>
    <property type="project" value="UniProtKB-KW"/>
</dbReference>
<keyword evidence="11 17" id="KW-0460">Magnesium</keyword>
<reference evidence="19" key="1">
    <citation type="submission" date="2020-03" db="EMBL/GenBank/DDBJ databases">
        <title>Complete genome sequence of sulfur-oxidizing bacterium skT11.</title>
        <authorList>
            <person name="Kanda M."/>
            <person name="Kojima H."/>
            <person name="Fukui M."/>
        </authorList>
    </citation>
    <scope>NUCLEOTIDE SEQUENCE [LARGE SCALE GENOMIC DNA]</scope>
    <source>
        <strain evidence="19">skT11</strain>
    </source>
</reference>
<dbReference type="EMBL" id="AP022853">
    <property type="protein sequence ID" value="BCB25628.1"/>
    <property type="molecule type" value="Genomic_DNA"/>
</dbReference>
<evidence type="ECO:0000256" key="3">
    <source>
        <dbReference type="ARBA" id="ARBA00001947"/>
    </source>
</evidence>
<feature type="binding site" evidence="17">
    <location>
        <position position="97"/>
    </location>
    <ligand>
        <name>Zn(2+)</name>
        <dbReference type="ChEBI" id="CHEBI:29105"/>
    </ligand>
</feature>
<comment type="cofactor">
    <cofactor evidence="2 17">
        <name>Mg(2+)</name>
        <dbReference type="ChEBI" id="CHEBI:18420"/>
    </cofactor>
</comment>
<dbReference type="GO" id="GO:0034200">
    <property type="term" value="F:D-glycero-beta-D-manno-heptose 1,7-bisphosphate 7-phosphatase activity"/>
    <property type="evidence" value="ECO:0007669"/>
    <property type="project" value="UniProtKB-EC"/>
</dbReference>
<feature type="binding site" evidence="17">
    <location>
        <position position="91"/>
    </location>
    <ligand>
        <name>Zn(2+)</name>
        <dbReference type="ChEBI" id="CHEBI:29105"/>
    </ligand>
</feature>
<dbReference type="EC" id="3.1.3.-" evidence="14"/>
<evidence type="ECO:0000313" key="19">
    <source>
        <dbReference type="Proteomes" id="UP000502260"/>
    </source>
</evidence>
<comment type="subunit">
    <text evidence="6">Monomer.</text>
</comment>
<dbReference type="GO" id="GO:0005737">
    <property type="term" value="C:cytoplasm"/>
    <property type="evidence" value="ECO:0007669"/>
    <property type="project" value="UniProtKB-SubCell"/>
</dbReference>
<evidence type="ECO:0000256" key="16">
    <source>
        <dbReference type="PIRSR" id="PIRSR004682-3"/>
    </source>
</evidence>
<evidence type="ECO:0000256" key="8">
    <source>
        <dbReference type="ARBA" id="ARBA00022723"/>
    </source>
</evidence>
<proteinExistence type="inferred from homology"/>
<feature type="binding site" evidence="17">
    <location>
        <position position="99"/>
    </location>
    <ligand>
        <name>Zn(2+)</name>
        <dbReference type="ChEBI" id="CHEBI:29105"/>
    </ligand>
</feature>
<evidence type="ECO:0000256" key="12">
    <source>
        <dbReference type="ARBA" id="ARBA00023277"/>
    </source>
</evidence>
<evidence type="ECO:0000256" key="5">
    <source>
        <dbReference type="ARBA" id="ARBA00004708"/>
    </source>
</evidence>
<feature type="binding site" evidence="17">
    <location>
        <position position="9"/>
    </location>
    <ligand>
        <name>Mg(2+)</name>
        <dbReference type="ChEBI" id="CHEBI:18420"/>
    </ligand>
</feature>
<evidence type="ECO:0000256" key="10">
    <source>
        <dbReference type="ARBA" id="ARBA00022833"/>
    </source>
</evidence>
<evidence type="ECO:0000256" key="4">
    <source>
        <dbReference type="ARBA" id="ARBA00004496"/>
    </source>
</evidence>
<evidence type="ECO:0000313" key="18">
    <source>
        <dbReference type="EMBL" id="BCB25628.1"/>
    </source>
</evidence>
<feature type="binding site" evidence="17">
    <location>
        <position position="126"/>
    </location>
    <ligand>
        <name>Mg(2+)</name>
        <dbReference type="ChEBI" id="CHEBI:18420"/>
    </ligand>
</feature>
<keyword evidence="8 17" id="KW-0479">Metal-binding</keyword>
<comment type="cofactor">
    <cofactor evidence="3 17">
        <name>Zn(2+)</name>
        <dbReference type="ChEBI" id="CHEBI:29105"/>
    </cofactor>
</comment>
<dbReference type="InterPro" id="IPR006549">
    <property type="entry name" value="HAD-SF_hydro_IIIA"/>
</dbReference>
<dbReference type="GO" id="GO:0005975">
    <property type="term" value="P:carbohydrate metabolic process"/>
    <property type="evidence" value="ECO:0007669"/>
    <property type="project" value="InterPro"/>
</dbReference>
<dbReference type="Gene3D" id="3.40.50.1000">
    <property type="entry name" value="HAD superfamily/HAD-like"/>
    <property type="match status" value="1"/>
</dbReference>
<evidence type="ECO:0000256" key="13">
    <source>
        <dbReference type="ARBA" id="ARBA00061616"/>
    </source>
</evidence>
<evidence type="ECO:0000256" key="17">
    <source>
        <dbReference type="PIRSR" id="PIRSR004682-4"/>
    </source>
</evidence>
<dbReference type="InterPro" id="IPR006543">
    <property type="entry name" value="Histidinol-phos"/>
</dbReference>
<dbReference type="SUPFAM" id="SSF56784">
    <property type="entry name" value="HAD-like"/>
    <property type="match status" value="1"/>
</dbReference>
<dbReference type="NCBIfam" id="TIGR01662">
    <property type="entry name" value="HAD-SF-IIIA"/>
    <property type="match status" value="1"/>
</dbReference>
<dbReference type="PANTHER" id="PTHR42891">
    <property type="entry name" value="D-GLYCERO-BETA-D-MANNO-HEPTOSE-1,7-BISPHOSPHATE 7-PHOSPHATASE"/>
    <property type="match status" value="1"/>
</dbReference>
<dbReference type="FunFam" id="3.40.50.1000:FF:000168">
    <property type="entry name" value="D,D-heptose 1,7-bisphosphate phosphatase"/>
    <property type="match status" value="1"/>
</dbReference>
<keyword evidence="9 14" id="KW-0378">Hydrolase</keyword>
<evidence type="ECO:0000256" key="6">
    <source>
        <dbReference type="ARBA" id="ARBA00011245"/>
    </source>
</evidence>
<comment type="catalytic activity">
    <reaction evidence="1">
        <text>D-glycero-beta-D-manno-heptose 1,7-bisphosphate + H2O = D-glycero-beta-D-manno-heptose 1-phosphate + phosphate</text>
        <dbReference type="Rhea" id="RHEA:28518"/>
        <dbReference type="ChEBI" id="CHEBI:15377"/>
        <dbReference type="ChEBI" id="CHEBI:43474"/>
        <dbReference type="ChEBI" id="CHEBI:60208"/>
        <dbReference type="ChEBI" id="CHEBI:61593"/>
        <dbReference type="EC" id="3.1.3.82"/>
    </reaction>
</comment>
<evidence type="ECO:0000256" key="2">
    <source>
        <dbReference type="ARBA" id="ARBA00001946"/>
    </source>
</evidence>
<gene>
    <name evidence="18" type="ORF">SKTS_05140</name>
</gene>
<dbReference type="RefSeq" id="WP_173059922.1">
    <property type="nucleotide sequence ID" value="NZ_AP022853.1"/>
</dbReference>
<keyword evidence="12 14" id="KW-0119">Carbohydrate metabolism</keyword>
<dbReference type="InterPro" id="IPR023214">
    <property type="entry name" value="HAD_sf"/>
</dbReference>
<dbReference type="AlphaFoldDB" id="A0A6F8V7F5"/>
<dbReference type="Pfam" id="PF13242">
    <property type="entry name" value="Hydrolase_like"/>
    <property type="match status" value="1"/>
</dbReference>
<keyword evidence="19" id="KW-1185">Reference proteome</keyword>
<feature type="binding site" evidence="17">
    <location>
        <position position="89"/>
    </location>
    <ligand>
        <name>Zn(2+)</name>
        <dbReference type="ChEBI" id="CHEBI:29105"/>
    </ligand>
</feature>
<evidence type="ECO:0000256" key="14">
    <source>
        <dbReference type="PIRNR" id="PIRNR004682"/>
    </source>
</evidence>
<dbReference type="CDD" id="cd07503">
    <property type="entry name" value="HAD_HisB-N"/>
    <property type="match status" value="1"/>
</dbReference>